<proteinExistence type="predicted"/>
<sequence>MAKINTGLSTSDATVLKQGRANIFLASIYLPFDSPTLPPTSDLMKLVEEAQRKNKKIVIVCDANSHHEAWQLFNRARLKMTEVYWDEYHNKLGEYKNIVRKAKRDSWKLFCEQGNLAMRHLSPILLKTLERIVDSMVKSSIPYKDLKYKQHAYVRGRSVETALNEVVYYIGESFDSKLYTLAPPRTLTEKGLRPVCYADDVVILLKGKDLNYLCRRAAEALSWAQPRGLNLRRRTKISTYTEPCFLGKKLPVTDKVKTRHQCILDTLEGYTHSSDVPDRIPDTEYVESQKAI</sequence>
<organism evidence="1 2">
    <name type="scientific">Lucilia cuprina</name>
    <name type="common">Green bottle fly</name>
    <name type="synonym">Australian sheep blowfly</name>
    <dbReference type="NCBI Taxonomy" id="7375"/>
    <lineage>
        <taxon>Eukaryota</taxon>
        <taxon>Metazoa</taxon>
        <taxon>Ecdysozoa</taxon>
        <taxon>Arthropoda</taxon>
        <taxon>Hexapoda</taxon>
        <taxon>Insecta</taxon>
        <taxon>Pterygota</taxon>
        <taxon>Neoptera</taxon>
        <taxon>Endopterygota</taxon>
        <taxon>Diptera</taxon>
        <taxon>Brachycera</taxon>
        <taxon>Muscomorpha</taxon>
        <taxon>Oestroidea</taxon>
        <taxon>Calliphoridae</taxon>
        <taxon>Luciliinae</taxon>
        <taxon>Lucilia</taxon>
    </lineage>
</organism>
<keyword evidence="2" id="KW-1185">Reference proteome</keyword>
<dbReference type="InterPro" id="IPR036691">
    <property type="entry name" value="Endo/exonu/phosph_ase_sf"/>
</dbReference>
<dbReference type="SUPFAM" id="SSF56219">
    <property type="entry name" value="DNase I-like"/>
    <property type="match status" value="1"/>
</dbReference>
<evidence type="ECO:0000313" key="1">
    <source>
        <dbReference type="EMBL" id="KNC32283.1"/>
    </source>
</evidence>
<dbReference type="AlphaFoldDB" id="A0A0L0CIP7"/>
<dbReference type="STRING" id="7375.A0A0L0CIP7"/>
<reference evidence="1 2" key="1">
    <citation type="journal article" date="2015" name="Nat. Commun.">
        <title>Lucilia cuprina genome unlocks parasitic fly biology to underpin future interventions.</title>
        <authorList>
            <person name="Anstead C.A."/>
            <person name="Korhonen P.K."/>
            <person name="Young N.D."/>
            <person name="Hall R.S."/>
            <person name="Jex A.R."/>
            <person name="Murali S.C."/>
            <person name="Hughes D.S."/>
            <person name="Lee S.F."/>
            <person name="Perry T."/>
            <person name="Stroehlein A.J."/>
            <person name="Ansell B.R."/>
            <person name="Breugelmans B."/>
            <person name="Hofmann A."/>
            <person name="Qu J."/>
            <person name="Dugan S."/>
            <person name="Lee S.L."/>
            <person name="Chao H."/>
            <person name="Dinh H."/>
            <person name="Han Y."/>
            <person name="Doddapaneni H.V."/>
            <person name="Worley K.C."/>
            <person name="Muzny D.M."/>
            <person name="Ioannidis P."/>
            <person name="Waterhouse R.M."/>
            <person name="Zdobnov E.M."/>
            <person name="James P.J."/>
            <person name="Bagnall N.H."/>
            <person name="Kotze A.C."/>
            <person name="Gibbs R.A."/>
            <person name="Richards S."/>
            <person name="Batterham P."/>
            <person name="Gasser R.B."/>
        </authorList>
    </citation>
    <scope>NUCLEOTIDE SEQUENCE [LARGE SCALE GENOMIC DNA]</scope>
    <source>
        <strain evidence="1 2">LS</strain>
        <tissue evidence="1">Full body</tissue>
    </source>
</reference>
<dbReference type="Proteomes" id="UP000037069">
    <property type="component" value="Unassembled WGS sequence"/>
</dbReference>
<accession>A0A0L0CIP7</accession>
<dbReference type="Gene3D" id="3.60.10.10">
    <property type="entry name" value="Endonuclease/exonuclease/phosphatase"/>
    <property type="match status" value="1"/>
</dbReference>
<dbReference type="EMBL" id="JRES01000323">
    <property type="protein sequence ID" value="KNC32283.1"/>
    <property type="molecule type" value="Genomic_DNA"/>
</dbReference>
<evidence type="ECO:0000313" key="2">
    <source>
        <dbReference type="Proteomes" id="UP000037069"/>
    </source>
</evidence>
<comment type="caution">
    <text evidence="1">The sequence shown here is derived from an EMBL/GenBank/DDBJ whole genome shotgun (WGS) entry which is preliminary data.</text>
</comment>
<evidence type="ECO:0008006" key="3">
    <source>
        <dbReference type="Google" id="ProtNLM"/>
    </source>
</evidence>
<gene>
    <name evidence="1" type="ORF">FF38_12922</name>
</gene>
<protein>
    <recommendedName>
        <fullName evidence="3">Reverse transcriptase domain-containing protein</fullName>
    </recommendedName>
</protein>
<name>A0A0L0CIP7_LUCCU</name>